<reference evidence="10 11" key="1">
    <citation type="submission" date="2014-03" db="EMBL/GenBank/DDBJ databases">
        <title>Draft genome of the hookworm Oesophagostomum dentatum.</title>
        <authorList>
            <person name="Mitreva M."/>
        </authorList>
    </citation>
    <scope>NUCLEOTIDE SEQUENCE [LARGE SCALE GENOMIC DNA]</scope>
    <source>
        <strain evidence="10 11">OD-Hann</strain>
    </source>
</reference>
<accession>A0A0B1S9P0</accession>
<evidence type="ECO:0000256" key="2">
    <source>
        <dbReference type="ARBA" id="ARBA00022676"/>
    </source>
</evidence>
<dbReference type="InterPro" id="IPR008893">
    <property type="entry name" value="WGR_domain"/>
</dbReference>
<keyword evidence="11" id="KW-1185">Reference proteome</keyword>
<dbReference type="Pfam" id="PF08063">
    <property type="entry name" value="Zn_ribbon_PADR1"/>
    <property type="match status" value="1"/>
</dbReference>
<feature type="non-terminal residue" evidence="10">
    <location>
        <position position="1"/>
    </location>
</feature>
<feature type="domain" description="WGR" evidence="9">
    <location>
        <begin position="203"/>
        <end position="279"/>
    </location>
</feature>
<dbReference type="Gene3D" id="1.10.20.130">
    <property type="match status" value="1"/>
</dbReference>
<dbReference type="Gene3D" id="2.20.25.630">
    <property type="match status" value="1"/>
</dbReference>
<proteinExistence type="predicted"/>
<dbReference type="PANTHER" id="PTHR10459:SF112">
    <property type="entry name" value="POLY [ADP-RIBOSE] POLYMERASE 1"/>
    <property type="match status" value="1"/>
</dbReference>
<dbReference type="InterPro" id="IPR036930">
    <property type="entry name" value="WGR_dom_sf"/>
</dbReference>
<comment type="catalytic activity">
    <reaction evidence="7">
        <text>NAD(+) + (ADP-D-ribosyl)n-acceptor = nicotinamide + (ADP-D-ribosyl)n+1-acceptor + H(+).</text>
        <dbReference type="EC" id="2.4.2.30"/>
    </reaction>
</comment>
<feature type="compositionally biased region" description="Polar residues" evidence="8">
    <location>
        <begin position="17"/>
        <end position="27"/>
    </location>
</feature>
<evidence type="ECO:0000256" key="6">
    <source>
        <dbReference type="ARBA" id="ARBA00023125"/>
    </source>
</evidence>
<evidence type="ECO:0000256" key="8">
    <source>
        <dbReference type="SAM" id="MobiDB-lite"/>
    </source>
</evidence>
<keyword evidence="4" id="KW-0013">ADP-ribosylation</keyword>
<dbReference type="SMART" id="SM00773">
    <property type="entry name" value="WGR"/>
    <property type="match status" value="1"/>
</dbReference>
<dbReference type="PROSITE" id="PS51977">
    <property type="entry name" value="WGR"/>
    <property type="match status" value="1"/>
</dbReference>
<keyword evidence="2" id="KW-0328">Glycosyltransferase</keyword>
<dbReference type="GO" id="GO:0008270">
    <property type="term" value="F:zinc ion binding"/>
    <property type="evidence" value="ECO:0007669"/>
    <property type="project" value="InterPro"/>
</dbReference>
<evidence type="ECO:0000256" key="4">
    <source>
        <dbReference type="ARBA" id="ARBA00022765"/>
    </source>
</evidence>
<dbReference type="PANTHER" id="PTHR10459">
    <property type="entry name" value="DNA LIGASE"/>
    <property type="match status" value="1"/>
</dbReference>
<evidence type="ECO:0000313" key="10">
    <source>
        <dbReference type="EMBL" id="KHJ79950.1"/>
    </source>
</evidence>
<dbReference type="GO" id="GO:1990404">
    <property type="term" value="F:NAD+-protein mono-ADP-ribosyltransferase activity"/>
    <property type="evidence" value="ECO:0007669"/>
    <property type="project" value="TreeGrafter"/>
</dbReference>
<evidence type="ECO:0000259" key="9">
    <source>
        <dbReference type="PROSITE" id="PS51977"/>
    </source>
</evidence>
<sequence length="279" mass="31665">KRKAAKAENNEGESSAKKPQNGDSTNGVEDENKKALKKQADIMWKMREDMKKNLSKYDMQNLLDANDQPTPSGESNILDHLVDCAVFGCCDPCPKCGGDLRFSNSLRTYECHGQLSEYTKCTYKNENPPRKKFVIPADYKKENAYLKRAKSQPKETVVGHAEKFKRFGCRGDIVHTEEENGKKVSVVVKNGAVVDPECEYAEVSHVYRNKKGKLFTAVLGYVDMQSNRNSYYKIQLLRHDSSKIFYLFRSWGRVGTTIGGNKTETFNDEHSAVASFERF</sequence>
<dbReference type="InterPro" id="IPR012982">
    <property type="entry name" value="PARP1-like_PADR1_Zn_ribbon"/>
</dbReference>
<keyword evidence="3" id="KW-0808">Transferase</keyword>
<dbReference type="EMBL" id="KN602467">
    <property type="protein sequence ID" value="KHJ79950.1"/>
    <property type="molecule type" value="Genomic_DNA"/>
</dbReference>
<dbReference type="GO" id="GO:0070212">
    <property type="term" value="P:protein poly-ADP-ribosylation"/>
    <property type="evidence" value="ECO:0007669"/>
    <property type="project" value="TreeGrafter"/>
</dbReference>
<feature type="region of interest" description="Disordered" evidence="8">
    <location>
        <begin position="1"/>
        <end position="36"/>
    </location>
</feature>
<dbReference type="InterPro" id="IPR050800">
    <property type="entry name" value="ARTD/PARP"/>
</dbReference>
<dbReference type="InterPro" id="IPR038650">
    <property type="entry name" value="PADR1_C_dom_sf"/>
</dbReference>
<dbReference type="PROSITE" id="PS52007">
    <property type="entry name" value="PADR1"/>
    <property type="match status" value="1"/>
</dbReference>
<dbReference type="InterPro" id="IPR049296">
    <property type="entry name" value="PARP1-like_PADR1_N"/>
</dbReference>
<dbReference type="AlphaFoldDB" id="A0A0B1S9P0"/>
<evidence type="ECO:0000313" key="11">
    <source>
        <dbReference type="Proteomes" id="UP000053660"/>
    </source>
</evidence>
<gene>
    <name evidence="10" type="ORF">OESDEN_20385</name>
</gene>
<dbReference type="OrthoDB" id="5846916at2759"/>
<evidence type="ECO:0000256" key="5">
    <source>
        <dbReference type="ARBA" id="ARBA00023027"/>
    </source>
</evidence>
<evidence type="ECO:0000256" key="1">
    <source>
        <dbReference type="ARBA" id="ARBA00012020"/>
    </source>
</evidence>
<organism evidence="10 11">
    <name type="scientific">Oesophagostomum dentatum</name>
    <name type="common">Nodular worm</name>
    <dbReference type="NCBI Taxonomy" id="61180"/>
    <lineage>
        <taxon>Eukaryota</taxon>
        <taxon>Metazoa</taxon>
        <taxon>Ecdysozoa</taxon>
        <taxon>Nematoda</taxon>
        <taxon>Chromadorea</taxon>
        <taxon>Rhabditida</taxon>
        <taxon>Rhabditina</taxon>
        <taxon>Rhabditomorpha</taxon>
        <taxon>Strongyloidea</taxon>
        <taxon>Strongylidae</taxon>
        <taxon>Oesophagostomum</taxon>
    </lineage>
</organism>
<keyword evidence="5" id="KW-0520">NAD</keyword>
<dbReference type="SUPFAM" id="SSF142921">
    <property type="entry name" value="WGR domain-like"/>
    <property type="match status" value="1"/>
</dbReference>
<dbReference type="GO" id="GO:0003677">
    <property type="term" value="F:DNA binding"/>
    <property type="evidence" value="ECO:0007669"/>
    <property type="project" value="UniProtKB-KW"/>
</dbReference>
<evidence type="ECO:0000256" key="7">
    <source>
        <dbReference type="ARBA" id="ARBA00033987"/>
    </source>
</evidence>
<dbReference type="GO" id="GO:0003950">
    <property type="term" value="F:NAD+ poly-ADP-ribosyltransferase activity"/>
    <property type="evidence" value="ECO:0007669"/>
    <property type="project" value="UniProtKB-EC"/>
</dbReference>
<protein>
    <recommendedName>
        <fullName evidence="1">NAD(+) ADP-ribosyltransferase</fullName>
        <ecNumber evidence="1">2.4.2.30</ecNumber>
    </recommendedName>
</protein>
<dbReference type="Pfam" id="PF05406">
    <property type="entry name" value="WGR"/>
    <property type="match status" value="1"/>
</dbReference>
<keyword evidence="6" id="KW-0238">DNA-binding</keyword>
<dbReference type="SMART" id="SM01335">
    <property type="entry name" value="PADR1"/>
    <property type="match status" value="1"/>
</dbReference>
<name>A0A0B1S9P0_OESDE</name>
<dbReference type="Pfam" id="PF21728">
    <property type="entry name" value="PADR1_N"/>
    <property type="match status" value="1"/>
</dbReference>
<dbReference type="Proteomes" id="UP000053660">
    <property type="component" value="Unassembled WGS sequence"/>
</dbReference>
<dbReference type="GO" id="GO:0006302">
    <property type="term" value="P:double-strand break repair"/>
    <property type="evidence" value="ECO:0007669"/>
    <property type="project" value="TreeGrafter"/>
</dbReference>
<dbReference type="EC" id="2.4.2.30" evidence="1"/>
<dbReference type="GO" id="GO:0005730">
    <property type="term" value="C:nucleolus"/>
    <property type="evidence" value="ECO:0007669"/>
    <property type="project" value="TreeGrafter"/>
</dbReference>
<evidence type="ECO:0000256" key="3">
    <source>
        <dbReference type="ARBA" id="ARBA00022679"/>
    </source>
</evidence>